<dbReference type="GO" id="GO:0008270">
    <property type="term" value="F:zinc ion binding"/>
    <property type="evidence" value="ECO:0007669"/>
    <property type="project" value="UniProtKB-KW"/>
</dbReference>
<evidence type="ECO:0000256" key="2">
    <source>
        <dbReference type="SAM" id="Coils"/>
    </source>
</evidence>
<feature type="compositionally biased region" description="Basic and acidic residues" evidence="3">
    <location>
        <begin position="620"/>
        <end position="629"/>
    </location>
</feature>
<keyword evidence="1" id="KW-0479">Metal-binding</keyword>
<evidence type="ECO:0000256" key="3">
    <source>
        <dbReference type="SAM" id="MobiDB-lite"/>
    </source>
</evidence>
<accession>A0A9N9CS84</accession>
<dbReference type="Proteomes" id="UP000789759">
    <property type="component" value="Unassembled WGS sequence"/>
</dbReference>
<dbReference type="AlphaFoldDB" id="A0A9N9CS84"/>
<evidence type="ECO:0000313" key="5">
    <source>
        <dbReference type="EMBL" id="CAG8613227.1"/>
    </source>
</evidence>
<reference evidence="5" key="1">
    <citation type="submission" date="2021-06" db="EMBL/GenBank/DDBJ databases">
        <authorList>
            <person name="Kallberg Y."/>
            <person name="Tangrot J."/>
            <person name="Rosling A."/>
        </authorList>
    </citation>
    <scope>NUCLEOTIDE SEQUENCE</scope>
    <source>
        <strain evidence="5">FL966</strain>
    </source>
</reference>
<feature type="compositionally biased region" description="Polar residues" evidence="3">
    <location>
        <begin position="9"/>
        <end position="27"/>
    </location>
</feature>
<gene>
    <name evidence="5" type="ORF">CPELLU_LOCUS7557</name>
</gene>
<evidence type="ECO:0000259" key="4">
    <source>
        <dbReference type="PROSITE" id="PS50158"/>
    </source>
</evidence>
<keyword evidence="6" id="KW-1185">Reference proteome</keyword>
<keyword evidence="2" id="KW-0175">Coiled coil</keyword>
<feature type="region of interest" description="Disordered" evidence="3">
    <location>
        <begin position="1"/>
        <end position="36"/>
    </location>
</feature>
<feature type="domain" description="CCHC-type" evidence="4">
    <location>
        <begin position="65"/>
        <end position="79"/>
    </location>
</feature>
<keyword evidence="1" id="KW-0863">Zinc-finger</keyword>
<protein>
    <submittedName>
        <fullName evidence="5">24526_t:CDS:1</fullName>
    </submittedName>
</protein>
<proteinExistence type="predicted"/>
<organism evidence="5 6">
    <name type="scientific">Cetraspora pellucida</name>
    <dbReference type="NCBI Taxonomy" id="1433469"/>
    <lineage>
        <taxon>Eukaryota</taxon>
        <taxon>Fungi</taxon>
        <taxon>Fungi incertae sedis</taxon>
        <taxon>Mucoromycota</taxon>
        <taxon>Glomeromycotina</taxon>
        <taxon>Glomeromycetes</taxon>
        <taxon>Diversisporales</taxon>
        <taxon>Gigasporaceae</taxon>
        <taxon>Cetraspora</taxon>
    </lineage>
</organism>
<evidence type="ECO:0000256" key="1">
    <source>
        <dbReference type="PROSITE-ProRule" id="PRU00047"/>
    </source>
</evidence>
<evidence type="ECO:0000313" key="6">
    <source>
        <dbReference type="Proteomes" id="UP000789759"/>
    </source>
</evidence>
<keyword evidence="1" id="KW-0862">Zinc</keyword>
<feature type="coiled-coil region" evidence="2">
    <location>
        <begin position="537"/>
        <end position="564"/>
    </location>
</feature>
<sequence>MDIRATPVPGNSHTNDSSTRLLQVPNGTTYESRTTTPEETESVQCKICSRTLGQHEFWDCPNAICNKCRETGHTHQNCPHTSLLKNGSWYVNLNESKEYQCEYCLMRGHKRYQCKELSLNKANEHNGCGCDPKEVTAMRMNYLINPNSSTSKLKKNHCCNCKIPFTRNNLIGIQRRNNRIRLECKECVYEYVRYFQQHEPQKKQVMEWLEHKGKLIECYLCKKKGTKREFANYGNIFFCTWEEKYAYQIYLDIVDPCHNYTYERREGHWFNTRRSAGNYITINRSMVKRIYDYIAEGEPNLQQLELLKEEKRGDEFSYPETPILYNEENNDVEEEIAYNQAVTESLNNLDKGNTKRPETYDEWCKETSKVGCTLCKECLLPINIKEESSYVNVSNMMEKAIYPYCIDCYNKVYHPTQYCTKCNQNPLRSEENLARGICRECYIKEKGKAKEEPPKDYFFYELITTEQEVLKEMLYNYPLRFEHIEEALSKVEMENQILRQQVDQEHLINLIKYEGLKKMIQRIVGVIDESVDSINESIKASAIVERARQELKELQESRLPTEQQAFEEAMRRGQSQTRRSPRITVTTIIENDDMEVEEISQEEFQKKIPSRTNSAPPFLRIEDELFGRK</sequence>
<feature type="region of interest" description="Disordered" evidence="3">
    <location>
        <begin position="603"/>
        <end position="629"/>
    </location>
</feature>
<dbReference type="EMBL" id="CAJVQA010005109">
    <property type="protein sequence ID" value="CAG8613227.1"/>
    <property type="molecule type" value="Genomic_DNA"/>
</dbReference>
<dbReference type="GO" id="GO:0003676">
    <property type="term" value="F:nucleic acid binding"/>
    <property type="evidence" value="ECO:0007669"/>
    <property type="project" value="InterPro"/>
</dbReference>
<dbReference type="PROSITE" id="PS50158">
    <property type="entry name" value="ZF_CCHC"/>
    <property type="match status" value="1"/>
</dbReference>
<dbReference type="InterPro" id="IPR001878">
    <property type="entry name" value="Znf_CCHC"/>
</dbReference>
<comment type="caution">
    <text evidence="5">The sequence shown here is derived from an EMBL/GenBank/DDBJ whole genome shotgun (WGS) entry which is preliminary data.</text>
</comment>
<name>A0A9N9CS84_9GLOM</name>
<dbReference type="OrthoDB" id="274660at2759"/>